<feature type="signal peptide" evidence="9">
    <location>
        <begin position="1"/>
        <end position="19"/>
    </location>
</feature>
<dbReference type="Gene3D" id="1.20.1250.20">
    <property type="entry name" value="MFS general substrate transporter like domains"/>
    <property type="match status" value="1"/>
</dbReference>
<gene>
    <name evidence="11" type="ORF">EX30DRAFT_353712</name>
</gene>
<keyword evidence="5 8" id="KW-1133">Transmembrane helix</keyword>
<feature type="transmembrane region" description="Helical" evidence="8">
    <location>
        <begin position="136"/>
        <end position="156"/>
    </location>
</feature>
<keyword evidence="9" id="KW-0732">Signal</keyword>
<feature type="transmembrane region" description="Helical" evidence="8">
    <location>
        <begin position="76"/>
        <end position="94"/>
    </location>
</feature>
<evidence type="ECO:0000259" key="10">
    <source>
        <dbReference type="PROSITE" id="PS50850"/>
    </source>
</evidence>
<comment type="subcellular location">
    <subcellularLocation>
        <location evidence="1">Membrane</location>
        <topology evidence="1">Multi-pass membrane protein</topology>
    </subcellularLocation>
</comment>
<evidence type="ECO:0000313" key="12">
    <source>
        <dbReference type="Proteomes" id="UP000298138"/>
    </source>
</evidence>
<dbReference type="AlphaFoldDB" id="A0A4S2N3H3"/>
<feature type="transmembrane region" description="Helical" evidence="8">
    <location>
        <begin position="299"/>
        <end position="317"/>
    </location>
</feature>
<dbReference type="PANTHER" id="PTHR48022:SF79">
    <property type="entry name" value="LACTOSE PERMEASE, PUTATIVE (AFU_ORTHOLOGUE AFUA_6G01860)-RELATED"/>
    <property type="match status" value="1"/>
</dbReference>
<feature type="transmembrane region" description="Helical" evidence="8">
    <location>
        <begin position="386"/>
        <end position="406"/>
    </location>
</feature>
<name>A0A4S2N3H3_9PEZI</name>
<evidence type="ECO:0000256" key="4">
    <source>
        <dbReference type="ARBA" id="ARBA00022692"/>
    </source>
</evidence>
<dbReference type="EMBL" id="ML220113">
    <property type="protein sequence ID" value="TGZ83779.1"/>
    <property type="molecule type" value="Genomic_DNA"/>
</dbReference>
<feature type="transmembrane region" description="Helical" evidence="8">
    <location>
        <begin position="427"/>
        <end position="445"/>
    </location>
</feature>
<dbReference type="SUPFAM" id="SSF103473">
    <property type="entry name" value="MFS general substrate transporter"/>
    <property type="match status" value="1"/>
</dbReference>
<evidence type="ECO:0000256" key="9">
    <source>
        <dbReference type="SAM" id="SignalP"/>
    </source>
</evidence>
<keyword evidence="3 7" id="KW-0813">Transport</keyword>
<comment type="similarity">
    <text evidence="2 7">Belongs to the major facilitator superfamily. Sugar transporter (TC 2.A.1.1) family.</text>
</comment>
<evidence type="ECO:0000256" key="3">
    <source>
        <dbReference type="ARBA" id="ARBA00022448"/>
    </source>
</evidence>
<dbReference type="Pfam" id="PF00083">
    <property type="entry name" value="Sugar_tr"/>
    <property type="match status" value="1"/>
</dbReference>
<keyword evidence="12" id="KW-1185">Reference proteome</keyword>
<evidence type="ECO:0000313" key="11">
    <source>
        <dbReference type="EMBL" id="TGZ83779.1"/>
    </source>
</evidence>
<dbReference type="NCBIfam" id="TIGR00879">
    <property type="entry name" value="SP"/>
    <property type="match status" value="1"/>
</dbReference>
<evidence type="ECO:0000256" key="6">
    <source>
        <dbReference type="ARBA" id="ARBA00023136"/>
    </source>
</evidence>
<reference evidence="11 12" key="1">
    <citation type="submission" date="2019-04" db="EMBL/GenBank/DDBJ databases">
        <title>Comparative genomics and transcriptomics to analyze fruiting body development in filamentous ascomycetes.</title>
        <authorList>
            <consortium name="DOE Joint Genome Institute"/>
            <person name="Lutkenhaus R."/>
            <person name="Traeger S."/>
            <person name="Breuer J."/>
            <person name="Kuo A."/>
            <person name="Lipzen A."/>
            <person name="Pangilinan J."/>
            <person name="Dilworth D."/>
            <person name="Sandor L."/>
            <person name="Poggeler S."/>
            <person name="Barry K."/>
            <person name="Grigoriev I.V."/>
            <person name="Nowrousian M."/>
        </authorList>
    </citation>
    <scope>NUCLEOTIDE SEQUENCE [LARGE SCALE GENOMIC DNA]</scope>
    <source>
        <strain evidence="11 12">CBS 389.68</strain>
    </source>
</reference>
<feature type="transmembrane region" description="Helical" evidence="8">
    <location>
        <begin position="254"/>
        <end position="279"/>
    </location>
</feature>
<evidence type="ECO:0000256" key="2">
    <source>
        <dbReference type="ARBA" id="ARBA00010992"/>
    </source>
</evidence>
<dbReference type="InterPro" id="IPR020846">
    <property type="entry name" value="MFS_dom"/>
</dbReference>
<dbReference type="InterPro" id="IPR050360">
    <property type="entry name" value="MFS_Sugar_Transporters"/>
</dbReference>
<feature type="transmembrane region" description="Helical" evidence="8">
    <location>
        <begin position="324"/>
        <end position="346"/>
    </location>
</feature>
<feature type="transmembrane region" description="Helical" evidence="8">
    <location>
        <begin position="451"/>
        <end position="474"/>
    </location>
</feature>
<dbReference type="PANTHER" id="PTHR48022">
    <property type="entry name" value="PLASTIDIC GLUCOSE TRANSPORTER 4"/>
    <property type="match status" value="1"/>
</dbReference>
<evidence type="ECO:0000256" key="8">
    <source>
        <dbReference type="SAM" id="Phobius"/>
    </source>
</evidence>
<dbReference type="FunFam" id="1.20.1250.20:FF:000217">
    <property type="entry name" value="MFS lactose permease, putative"/>
    <property type="match status" value="1"/>
</dbReference>
<keyword evidence="4 8" id="KW-0812">Transmembrane</keyword>
<dbReference type="InterPro" id="IPR003663">
    <property type="entry name" value="Sugar/inositol_transpt"/>
</dbReference>
<keyword evidence="6 8" id="KW-0472">Membrane</keyword>
<evidence type="ECO:0000256" key="7">
    <source>
        <dbReference type="RuleBase" id="RU003346"/>
    </source>
</evidence>
<evidence type="ECO:0000256" key="1">
    <source>
        <dbReference type="ARBA" id="ARBA00004141"/>
    </source>
</evidence>
<evidence type="ECO:0000256" key="5">
    <source>
        <dbReference type="ARBA" id="ARBA00022989"/>
    </source>
</evidence>
<feature type="domain" description="Major facilitator superfamily (MFS) profile" evidence="10">
    <location>
        <begin position="7"/>
        <end position="478"/>
    </location>
</feature>
<dbReference type="InterPro" id="IPR036259">
    <property type="entry name" value="MFS_trans_sf"/>
</dbReference>
<feature type="transmembrane region" description="Helical" evidence="8">
    <location>
        <begin position="106"/>
        <end position="124"/>
    </location>
</feature>
<accession>A0A4S2N3H3</accession>
<feature type="transmembrane region" description="Helical" evidence="8">
    <location>
        <begin position="168"/>
        <end position="187"/>
    </location>
</feature>
<dbReference type="InterPro" id="IPR005828">
    <property type="entry name" value="MFS_sugar_transport-like"/>
</dbReference>
<dbReference type="InParanoid" id="A0A4S2N3H3"/>
<feature type="transmembrane region" description="Helical" evidence="8">
    <location>
        <begin position="43"/>
        <end position="64"/>
    </location>
</feature>
<dbReference type="GO" id="GO:0005351">
    <property type="term" value="F:carbohydrate:proton symporter activity"/>
    <property type="evidence" value="ECO:0007669"/>
    <property type="project" value="TreeGrafter"/>
</dbReference>
<dbReference type="OrthoDB" id="6133115at2759"/>
<proteinExistence type="inferred from homology"/>
<dbReference type="PROSITE" id="PS50850">
    <property type="entry name" value="MFS"/>
    <property type="match status" value="1"/>
</dbReference>
<dbReference type="GO" id="GO:0016020">
    <property type="term" value="C:membrane"/>
    <property type="evidence" value="ECO:0007669"/>
    <property type="project" value="UniProtKB-SubCell"/>
</dbReference>
<protein>
    <submittedName>
        <fullName evidence="11">General substrate transporter</fullName>
    </submittedName>
</protein>
<organism evidence="11 12">
    <name type="scientific">Ascodesmis nigricans</name>
    <dbReference type="NCBI Taxonomy" id="341454"/>
    <lineage>
        <taxon>Eukaryota</taxon>
        <taxon>Fungi</taxon>
        <taxon>Dikarya</taxon>
        <taxon>Ascomycota</taxon>
        <taxon>Pezizomycotina</taxon>
        <taxon>Pezizomycetes</taxon>
        <taxon>Pezizales</taxon>
        <taxon>Ascodesmidaceae</taxon>
        <taxon>Ascodesmis</taxon>
    </lineage>
</organism>
<sequence>MFKLYFFLLVACLNSTINGYDGSIMSGINAMESYQKYFDMNTVGTKTGLVFSSYTIGNIIGSFFCGPFTDWWGRRWGMFIGAALIIFGTLVQAPATNTPMFVGGRFILGFGVATCATAGPSYVAEMAHPAWRGTLTGLYNTFWFVGGIPASWVVYASRNLPNNISWRLPIWLQCVAAGLVLLFCLFCPETPRWLISNDRHAEALHVLATYHGEGNPRSPLVLLSIREMMEEIATEGSDKRWWDYRSLFNTRAAWWRMVCVSGMAFLTQWCGNGVVTYFLPPLLDIIGVTDEGTQLQYNGFLNIIQFVMATLGARFTDHLGRRPVLIYGTALLIFWWLAITTLTGIYQTQIIHCHQPPGEAPIKPLSRLAQKVCAFRNSPEFKTPPWSAAIIALIYLFGITYSFAYTPLQALYPVECLGYEERAKGMGWYNLMTNVAMFFNTFAVPTLLEKIGWRVFFLYVAWNSAAVVVIYLFFVETKGRTLEEINDIFEDPYPRKRSLVKHMVVVTSDGVVLNKLGSA</sequence>
<feature type="chain" id="PRO_5020668450" evidence="9">
    <location>
        <begin position="20"/>
        <end position="519"/>
    </location>
</feature>
<dbReference type="STRING" id="341454.A0A4S2N3H3"/>
<dbReference type="Proteomes" id="UP000298138">
    <property type="component" value="Unassembled WGS sequence"/>
</dbReference>